<dbReference type="Pfam" id="PF01092">
    <property type="entry name" value="Ribosomal_S6e"/>
    <property type="match status" value="1"/>
</dbReference>
<dbReference type="GO" id="GO:0005840">
    <property type="term" value="C:ribosome"/>
    <property type="evidence" value="ECO:0007669"/>
    <property type="project" value="UniProtKB-KW"/>
</dbReference>
<dbReference type="GO" id="GO:0003735">
    <property type="term" value="F:structural constituent of ribosome"/>
    <property type="evidence" value="ECO:0007669"/>
    <property type="project" value="InterPro"/>
</dbReference>
<evidence type="ECO:0000313" key="6">
    <source>
        <dbReference type="EMBL" id="KAB0381822.1"/>
    </source>
</evidence>
<evidence type="ECO:0000313" key="7">
    <source>
        <dbReference type="Proteomes" id="UP000326062"/>
    </source>
</evidence>
<gene>
    <name evidence="6" type="ORF">FD755_003739</name>
</gene>
<proteinExistence type="inferred from homology"/>
<feature type="compositionally biased region" description="Low complexity" evidence="5">
    <location>
        <begin position="226"/>
        <end position="239"/>
    </location>
</feature>
<comment type="caution">
    <text evidence="6">The sequence shown here is derived from an EMBL/GenBank/DDBJ whole genome shotgun (WGS) entry which is preliminary data.</text>
</comment>
<dbReference type="PIRSF" id="PIRSF002129">
    <property type="entry name" value="Ribosom_S6_euk"/>
    <property type="match status" value="1"/>
</dbReference>
<feature type="compositionally biased region" description="Basic and acidic residues" evidence="5">
    <location>
        <begin position="209"/>
        <end position="219"/>
    </location>
</feature>
<dbReference type="AlphaFoldDB" id="A0A5J5MQR8"/>
<dbReference type="SMART" id="SM01405">
    <property type="entry name" value="Ribosomal_S6e"/>
    <property type="match status" value="1"/>
</dbReference>
<evidence type="ECO:0000256" key="3">
    <source>
        <dbReference type="ARBA" id="ARBA00023274"/>
    </source>
</evidence>
<keyword evidence="3 4" id="KW-0687">Ribonucleoprotein</keyword>
<keyword evidence="7" id="KW-1185">Reference proteome</keyword>
<dbReference type="EMBL" id="VCEB01000002">
    <property type="protein sequence ID" value="KAB0381822.1"/>
    <property type="molecule type" value="Genomic_DNA"/>
</dbReference>
<dbReference type="GO" id="GO:0006412">
    <property type="term" value="P:translation"/>
    <property type="evidence" value="ECO:0007669"/>
    <property type="project" value="InterPro"/>
</dbReference>
<sequence length="239" mass="27307">MKLNISFPAAGCLKLIEVDDERKLRTFYEKRMATEVAADALGEEWKGYQGFPMKQGVLTRGRVRLLLSKGHSCYRPRRTGERKRKSVRGCIVDANLSVLNLVIVKKGEKGIPGLTDTTVPHRVGPKRASRIRKLFNLSKEDDVRQYVVGKSLNKEGKKPRSKAPKIQGLVTPRVLQHKHWHIALKKQRTKKNKEEAAEYAKLLAKRMKEAKEKRQEQIAKRRRLSSLRASTSKSESSQK</sequence>
<dbReference type="Gene3D" id="1.20.5.2650">
    <property type="match status" value="1"/>
</dbReference>
<dbReference type="FunFam" id="1.20.5.2650:FF:000001">
    <property type="entry name" value="40S ribosomal protein S6"/>
    <property type="match status" value="1"/>
</dbReference>
<evidence type="ECO:0000256" key="1">
    <source>
        <dbReference type="ARBA" id="ARBA00009312"/>
    </source>
</evidence>
<feature type="region of interest" description="Disordered" evidence="5">
    <location>
        <begin position="209"/>
        <end position="239"/>
    </location>
</feature>
<dbReference type="Proteomes" id="UP000326062">
    <property type="component" value="Chromosome 2"/>
</dbReference>
<dbReference type="PANTHER" id="PTHR11502">
    <property type="entry name" value="40S RIBOSOMAL PROTEIN S6"/>
    <property type="match status" value="1"/>
</dbReference>
<accession>A0A5J5MQR8</accession>
<dbReference type="InterPro" id="IPR001377">
    <property type="entry name" value="Ribosomal_eS6"/>
</dbReference>
<evidence type="ECO:0000256" key="2">
    <source>
        <dbReference type="ARBA" id="ARBA00022980"/>
    </source>
</evidence>
<dbReference type="InterPro" id="IPR014401">
    <property type="entry name" value="Ribosomal_eS6-like"/>
</dbReference>
<evidence type="ECO:0000256" key="4">
    <source>
        <dbReference type="PIRNR" id="PIRNR002129"/>
    </source>
</evidence>
<protein>
    <recommendedName>
        <fullName evidence="4">40S ribosomal protein S6</fullName>
    </recommendedName>
</protein>
<evidence type="ECO:0000256" key="5">
    <source>
        <dbReference type="SAM" id="MobiDB-lite"/>
    </source>
</evidence>
<keyword evidence="2 4" id="KW-0689">Ribosomal protein</keyword>
<organism evidence="6 7">
    <name type="scientific">Muntiacus reevesi</name>
    <name type="common">Reeves' muntjac</name>
    <name type="synonym">Cervus reevesi</name>
    <dbReference type="NCBI Taxonomy" id="9886"/>
    <lineage>
        <taxon>Eukaryota</taxon>
        <taxon>Metazoa</taxon>
        <taxon>Chordata</taxon>
        <taxon>Craniata</taxon>
        <taxon>Vertebrata</taxon>
        <taxon>Euteleostomi</taxon>
        <taxon>Mammalia</taxon>
        <taxon>Eutheria</taxon>
        <taxon>Laurasiatheria</taxon>
        <taxon>Artiodactyla</taxon>
        <taxon>Ruminantia</taxon>
        <taxon>Pecora</taxon>
        <taxon>Cervidae</taxon>
        <taxon>Muntiacinae</taxon>
        <taxon>Muntiacus</taxon>
    </lineage>
</organism>
<name>A0A5J5MQR8_MUNRE</name>
<comment type="similarity">
    <text evidence="1 4">Belongs to the eukaryotic ribosomal protein eS6 family.</text>
</comment>
<reference evidence="6 7" key="1">
    <citation type="submission" date="2019-06" db="EMBL/GenBank/DDBJ databases">
        <title>Discovery of a novel chromosome fission-fusion reversal in muntjac.</title>
        <authorList>
            <person name="Mudd A.B."/>
            <person name="Bredeson J.V."/>
            <person name="Baum R."/>
            <person name="Hockemeyer D."/>
            <person name="Rokhsar D.S."/>
        </authorList>
    </citation>
    <scope>NUCLEOTIDE SEQUENCE [LARGE SCALE GENOMIC DNA]</scope>
    <source>
        <strain evidence="6">UCam_UCB_Mr</strain>
        <tissue evidence="6">Fibroblast cell line</tissue>
    </source>
</reference>
<dbReference type="GO" id="GO:1990904">
    <property type="term" value="C:ribonucleoprotein complex"/>
    <property type="evidence" value="ECO:0007669"/>
    <property type="project" value="UniProtKB-KW"/>
</dbReference>